<keyword evidence="2" id="KW-1185">Reference proteome</keyword>
<name>A0A979FI42_HYAAZ</name>
<feature type="region of interest" description="Disordered" evidence="1">
    <location>
        <begin position="169"/>
        <end position="197"/>
    </location>
</feature>
<dbReference type="OrthoDB" id="10432243at2759"/>
<dbReference type="Proteomes" id="UP000694843">
    <property type="component" value="Unplaced"/>
</dbReference>
<sequence>MAQQVPRLRPFVTAYLRQHEELINTSSPASVAADSTSTKSKASEVSDSASSSAQGAGRIPNSLREAILKRLPIPRGRASSDSCVEASTRRQGKDLPPSTSGTSSSSDDIRKSDVDSGIFSSHGDSVKCQDVPVPPKHDRIIEKDLGPPLIAEPDGSLCFSGTPDSNVMSKVSNSTSHYSSTNSSTRDSSNKTQSSSNSCLSCCSKISAELSHDKKSPVIHVKLYSTSQSLDGSVSRRHSHVLCHKVPLSSLSCCSECMIEENGDVAPCLCTSQISGYSVDSDISGDKKSTCSSSIHSNIVCNCAEEISCVCTKGSQITCEVDLVFEGENVKNVPMKNEIMEVDVSNSLSLVNNGEFGEHSDSELSSN</sequence>
<feature type="compositionally biased region" description="Low complexity" evidence="1">
    <location>
        <begin position="29"/>
        <end position="56"/>
    </location>
</feature>
<protein>
    <submittedName>
        <fullName evidence="3">Uncharacterized protein LOC125177939</fullName>
    </submittedName>
</protein>
<reference evidence="3" key="1">
    <citation type="submission" date="2025-08" db="UniProtKB">
        <authorList>
            <consortium name="RefSeq"/>
        </authorList>
    </citation>
    <scope>IDENTIFICATION</scope>
    <source>
        <tissue evidence="3">Whole organism</tissue>
    </source>
</reference>
<dbReference type="AlphaFoldDB" id="A0A979FI42"/>
<dbReference type="GeneID" id="125177939"/>
<evidence type="ECO:0000256" key="1">
    <source>
        <dbReference type="SAM" id="MobiDB-lite"/>
    </source>
</evidence>
<evidence type="ECO:0000313" key="2">
    <source>
        <dbReference type="Proteomes" id="UP000694843"/>
    </source>
</evidence>
<organism evidence="2 3">
    <name type="scientific">Hyalella azteca</name>
    <name type="common">Amphipod</name>
    <dbReference type="NCBI Taxonomy" id="294128"/>
    <lineage>
        <taxon>Eukaryota</taxon>
        <taxon>Metazoa</taxon>
        <taxon>Ecdysozoa</taxon>
        <taxon>Arthropoda</taxon>
        <taxon>Crustacea</taxon>
        <taxon>Multicrustacea</taxon>
        <taxon>Malacostraca</taxon>
        <taxon>Eumalacostraca</taxon>
        <taxon>Peracarida</taxon>
        <taxon>Amphipoda</taxon>
        <taxon>Senticaudata</taxon>
        <taxon>Talitrida</taxon>
        <taxon>Talitroidea</taxon>
        <taxon>Hyalellidae</taxon>
        <taxon>Hyalella</taxon>
    </lineage>
</organism>
<proteinExistence type="predicted"/>
<dbReference type="KEGG" id="hazt:125177939"/>
<dbReference type="RefSeq" id="XP_047736633.1">
    <property type="nucleotide sequence ID" value="XM_047880677.1"/>
</dbReference>
<feature type="region of interest" description="Disordered" evidence="1">
    <location>
        <begin position="22"/>
        <end position="141"/>
    </location>
</feature>
<gene>
    <name evidence="3" type="primary">LOC125177939</name>
</gene>
<accession>A0A979FI42</accession>
<evidence type="ECO:0000313" key="3">
    <source>
        <dbReference type="RefSeq" id="XP_047736633.1"/>
    </source>
</evidence>